<dbReference type="Gene3D" id="1.25.10.10">
    <property type="entry name" value="Leucine-rich Repeat Variant"/>
    <property type="match status" value="1"/>
</dbReference>
<evidence type="ECO:0000256" key="4">
    <source>
        <dbReference type="ARBA" id="ARBA00023136"/>
    </source>
</evidence>
<reference evidence="5" key="2">
    <citation type="submission" date="2020-11" db="EMBL/GenBank/DDBJ databases">
        <authorList>
            <person name="McCartney M.A."/>
            <person name="Auch B."/>
            <person name="Kono T."/>
            <person name="Mallez S."/>
            <person name="Becker A."/>
            <person name="Gohl D.M."/>
            <person name="Silverstein K.A.T."/>
            <person name="Koren S."/>
            <person name="Bechman K.B."/>
            <person name="Herman A."/>
            <person name="Abrahante J.E."/>
            <person name="Garbe J."/>
        </authorList>
    </citation>
    <scope>NUCLEOTIDE SEQUENCE</scope>
    <source>
        <strain evidence="5">Duluth1</strain>
        <tissue evidence="5">Whole animal</tissue>
    </source>
</reference>
<keyword evidence="3" id="KW-0653">Protein transport</keyword>
<keyword evidence="4" id="KW-0472">Membrane</keyword>
<dbReference type="InterPro" id="IPR050840">
    <property type="entry name" value="Adaptor_Complx_Large_Subunit"/>
</dbReference>
<evidence type="ECO:0000256" key="2">
    <source>
        <dbReference type="ARBA" id="ARBA00022448"/>
    </source>
</evidence>
<dbReference type="PANTHER" id="PTHR22780">
    <property type="entry name" value="ADAPTIN, ALPHA/GAMMA/EPSILON"/>
    <property type="match status" value="1"/>
</dbReference>
<keyword evidence="6" id="KW-1185">Reference proteome</keyword>
<accession>A0A9D4QP57</accession>
<dbReference type="GO" id="GO:0015031">
    <property type="term" value="P:protein transport"/>
    <property type="evidence" value="ECO:0007669"/>
    <property type="project" value="UniProtKB-KW"/>
</dbReference>
<gene>
    <name evidence="5" type="ORF">DPMN_111790</name>
</gene>
<dbReference type="SUPFAM" id="SSF48371">
    <property type="entry name" value="ARM repeat"/>
    <property type="match status" value="1"/>
</dbReference>
<keyword evidence="2" id="KW-0813">Transport</keyword>
<evidence type="ECO:0000313" key="5">
    <source>
        <dbReference type="EMBL" id="KAH3838381.1"/>
    </source>
</evidence>
<dbReference type="GO" id="GO:0012505">
    <property type="term" value="C:endomembrane system"/>
    <property type="evidence" value="ECO:0007669"/>
    <property type="project" value="UniProtKB-SubCell"/>
</dbReference>
<organism evidence="5 6">
    <name type="scientific">Dreissena polymorpha</name>
    <name type="common">Zebra mussel</name>
    <name type="synonym">Mytilus polymorpha</name>
    <dbReference type="NCBI Taxonomy" id="45954"/>
    <lineage>
        <taxon>Eukaryota</taxon>
        <taxon>Metazoa</taxon>
        <taxon>Spiralia</taxon>
        <taxon>Lophotrochozoa</taxon>
        <taxon>Mollusca</taxon>
        <taxon>Bivalvia</taxon>
        <taxon>Autobranchia</taxon>
        <taxon>Heteroconchia</taxon>
        <taxon>Euheterodonta</taxon>
        <taxon>Imparidentia</taxon>
        <taxon>Neoheterodontei</taxon>
        <taxon>Myida</taxon>
        <taxon>Dreissenoidea</taxon>
        <taxon>Dreissenidae</taxon>
        <taxon>Dreissena</taxon>
    </lineage>
</organism>
<dbReference type="InterPro" id="IPR011989">
    <property type="entry name" value="ARM-like"/>
</dbReference>
<dbReference type="EMBL" id="JAIWYP010000004">
    <property type="protein sequence ID" value="KAH3838381.1"/>
    <property type="molecule type" value="Genomic_DNA"/>
</dbReference>
<proteinExistence type="predicted"/>
<evidence type="ECO:0000256" key="3">
    <source>
        <dbReference type="ARBA" id="ARBA00022927"/>
    </source>
</evidence>
<dbReference type="Proteomes" id="UP000828390">
    <property type="component" value="Unassembled WGS sequence"/>
</dbReference>
<sequence length="159" mass="17932">MHGVLYGIACEANVKVVCSKLLQQLKISSDRFWKAELATMVVSLVSRFPVEPQWQIDSLFNTLCCSSEDLDGTMLKNIRQLIGDRFLSKDCDPQGQQYLLQKCISALVSDKTAIPLLQIALWIVGSLCSFLKNMEDDKVLTLFINLLMQETCPTPFRVL</sequence>
<reference evidence="5" key="1">
    <citation type="journal article" date="2019" name="bioRxiv">
        <title>The Genome of the Zebra Mussel, Dreissena polymorpha: A Resource for Invasive Species Research.</title>
        <authorList>
            <person name="McCartney M.A."/>
            <person name="Auch B."/>
            <person name="Kono T."/>
            <person name="Mallez S."/>
            <person name="Zhang Y."/>
            <person name="Obille A."/>
            <person name="Becker A."/>
            <person name="Abrahante J.E."/>
            <person name="Garbe J."/>
            <person name="Badalamenti J.P."/>
            <person name="Herman A."/>
            <person name="Mangelson H."/>
            <person name="Liachko I."/>
            <person name="Sullivan S."/>
            <person name="Sone E.D."/>
            <person name="Koren S."/>
            <person name="Silverstein K.A.T."/>
            <person name="Beckman K.B."/>
            <person name="Gohl D.M."/>
        </authorList>
    </citation>
    <scope>NUCLEOTIDE SEQUENCE</scope>
    <source>
        <strain evidence="5">Duluth1</strain>
        <tissue evidence="5">Whole animal</tissue>
    </source>
</reference>
<name>A0A9D4QP57_DREPO</name>
<evidence type="ECO:0000256" key="1">
    <source>
        <dbReference type="ARBA" id="ARBA00004308"/>
    </source>
</evidence>
<comment type="caution">
    <text evidence="5">The sequence shown here is derived from an EMBL/GenBank/DDBJ whole genome shotgun (WGS) entry which is preliminary data.</text>
</comment>
<dbReference type="InterPro" id="IPR016024">
    <property type="entry name" value="ARM-type_fold"/>
</dbReference>
<comment type="subcellular location">
    <subcellularLocation>
        <location evidence="1">Endomembrane system</location>
    </subcellularLocation>
</comment>
<evidence type="ECO:0000313" key="6">
    <source>
        <dbReference type="Proteomes" id="UP000828390"/>
    </source>
</evidence>
<dbReference type="GO" id="GO:0005737">
    <property type="term" value="C:cytoplasm"/>
    <property type="evidence" value="ECO:0007669"/>
    <property type="project" value="UniProtKB-ARBA"/>
</dbReference>
<protein>
    <submittedName>
        <fullName evidence="5">Uncharacterized protein</fullName>
    </submittedName>
</protein>
<dbReference type="AlphaFoldDB" id="A0A9D4QP57"/>